<dbReference type="GO" id="GO:0000244">
    <property type="term" value="P:spliceosomal tri-snRNP complex assembly"/>
    <property type="evidence" value="ECO:0007669"/>
    <property type="project" value="TreeGrafter"/>
</dbReference>
<dbReference type="InterPro" id="IPR038514">
    <property type="entry name" value="AAR2_C_sf"/>
</dbReference>
<gene>
    <name evidence="4" type="ORF">GNLVRS02_ARAD1C42020g</name>
</gene>
<dbReference type="PANTHER" id="PTHR12689">
    <property type="entry name" value="A1 CISTRON SPLICING FACTOR AAR2-RELATED"/>
    <property type="match status" value="1"/>
</dbReference>
<evidence type="ECO:0000259" key="2">
    <source>
        <dbReference type="Pfam" id="PF05282"/>
    </source>
</evidence>
<name>A0A060T4M3_BLAAD</name>
<dbReference type="InterPro" id="IPR038516">
    <property type="entry name" value="AAR2_N_sf"/>
</dbReference>
<evidence type="ECO:0000259" key="3">
    <source>
        <dbReference type="Pfam" id="PF20981"/>
    </source>
</evidence>
<dbReference type="Pfam" id="PF05282">
    <property type="entry name" value="AAR2"/>
    <property type="match status" value="1"/>
</dbReference>
<dbReference type="PhylomeDB" id="A0A060T4M3"/>
<comment type="similarity">
    <text evidence="1">Belongs to the AAR2 family.</text>
</comment>
<dbReference type="Pfam" id="PF20981">
    <property type="entry name" value="AAR2_1st"/>
    <property type="match status" value="1"/>
</dbReference>
<protein>
    <submittedName>
        <fullName evidence="4">ARAD1C42020p</fullName>
    </submittedName>
</protein>
<reference evidence="4" key="2">
    <citation type="submission" date="2014-06" db="EMBL/GenBank/DDBJ databases">
        <title>The complete genome of Blastobotrys (Arxula) adeninivorans LS3 - a yeast of biotechnological interest.</title>
        <authorList>
            <person name="Kunze G."/>
            <person name="Gaillardin C."/>
            <person name="Czernicka M."/>
            <person name="Durrens P."/>
            <person name="Martin T."/>
            <person name="Boer E."/>
            <person name="Gabaldon T."/>
            <person name="Cruz J."/>
            <person name="Talla E."/>
            <person name="Marck C."/>
            <person name="Goffeau A."/>
            <person name="Barbe V."/>
            <person name="Baret P."/>
            <person name="Baronian K."/>
            <person name="Beier S."/>
            <person name="Bleykasten C."/>
            <person name="Bode R."/>
            <person name="Casaregola S."/>
            <person name="Despons L."/>
            <person name="Fairhead C."/>
            <person name="Giersberg M."/>
            <person name="Gierski P."/>
            <person name="Hahnel U."/>
            <person name="Hartmann A."/>
            <person name="Jankowska D."/>
            <person name="Jubin C."/>
            <person name="Jung P."/>
            <person name="Lafontaine I."/>
            <person name="Leh-Louis V."/>
            <person name="Lemaire M."/>
            <person name="Marcet-Houben M."/>
            <person name="Mascher M."/>
            <person name="Morel G."/>
            <person name="Richard G.-F."/>
            <person name="Riechen J."/>
            <person name="Sacerdot C."/>
            <person name="Sarkar A."/>
            <person name="Savel G."/>
            <person name="Schacherer J."/>
            <person name="Sherman D."/>
            <person name="Straub M.-L."/>
            <person name="Stein N."/>
            <person name="Thierry A."/>
            <person name="Trautwein-Schult A."/>
            <person name="Westhof E."/>
            <person name="Worch S."/>
            <person name="Dujon B."/>
            <person name="Souciet J.-L."/>
            <person name="Wincker P."/>
            <person name="Scholz U."/>
            <person name="Neuveglise N."/>
        </authorList>
    </citation>
    <scope>NUCLEOTIDE SEQUENCE</scope>
    <source>
        <strain evidence="4">LS3</strain>
    </source>
</reference>
<dbReference type="Gene3D" id="2.60.34.20">
    <property type="match status" value="1"/>
</dbReference>
<dbReference type="PANTHER" id="PTHR12689:SF4">
    <property type="entry name" value="PROTEIN AAR2 HOMOLOG"/>
    <property type="match status" value="1"/>
</dbReference>
<dbReference type="InterPro" id="IPR007946">
    <property type="entry name" value="AAR2"/>
</dbReference>
<feature type="domain" description="AAR2 C-terminal" evidence="2">
    <location>
        <begin position="186"/>
        <end position="306"/>
    </location>
</feature>
<evidence type="ECO:0000313" key="4">
    <source>
        <dbReference type="EMBL" id="CDP35724.1"/>
    </source>
</evidence>
<dbReference type="InterPro" id="IPR033648">
    <property type="entry name" value="AAR2_C"/>
</dbReference>
<dbReference type="EMBL" id="HG937693">
    <property type="protein sequence ID" value="CDP35724.1"/>
    <property type="molecule type" value="Genomic_DNA"/>
</dbReference>
<dbReference type="AlphaFoldDB" id="A0A060T4M3"/>
<dbReference type="Gene3D" id="1.25.40.550">
    <property type="entry name" value="Aar2, C-terminal domain-like"/>
    <property type="match status" value="1"/>
</dbReference>
<organism evidence="4">
    <name type="scientific">Blastobotrys adeninivorans</name>
    <name type="common">Yeast</name>
    <name type="synonym">Arxula adeninivorans</name>
    <dbReference type="NCBI Taxonomy" id="409370"/>
    <lineage>
        <taxon>Eukaryota</taxon>
        <taxon>Fungi</taxon>
        <taxon>Dikarya</taxon>
        <taxon>Ascomycota</taxon>
        <taxon>Saccharomycotina</taxon>
        <taxon>Dipodascomycetes</taxon>
        <taxon>Dipodascales</taxon>
        <taxon>Trichomonascaceae</taxon>
        <taxon>Blastobotrys</taxon>
    </lineage>
</organism>
<feature type="domain" description="AAR2 N-terminal" evidence="3">
    <location>
        <begin position="6"/>
        <end position="127"/>
    </location>
</feature>
<dbReference type="CDD" id="cd13777">
    <property type="entry name" value="Aar2_N"/>
    <property type="match status" value="1"/>
</dbReference>
<evidence type="ECO:0000256" key="1">
    <source>
        <dbReference type="ARBA" id="ARBA00006281"/>
    </source>
</evidence>
<dbReference type="CDD" id="cd13778">
    <property type="entry name" value="Aar2_C"/>
    <property type="match status" value="1"/>
</dbReference>
<dbReference type="InterPro" id="IPR033647">
    <property type="entry name" value="Aar2_N"/>
</dbReference>
<sequence length="346" mass="39207">MSLPPQTTVVCIGIPEGYLFGIDTQFFQTTPQFRGIKLIPDGVHVVHWGSDEQSVRSGHFFVASDHGLVILRWDPDNEQMILASGMSELDVSAVKSRLGEYYSFMVSYPSLDSWQELTNHITQSTLSLVPQIVTSSSTSVEENALLKKSLYDSARERAQQSGTAVEEDRIIQSVVDQGDKGDILQFTAFDLKKTWRDDAIGRERTEQARDKTWFLNEVVLPKCGFYNLLGELQLGFVTMIILANYSGAQQWMKIVQLLGNSLKDMELRPERYSILVRLLLIQLQTLPEEYFESFVDKDQFQTVLENLDAMAIGSEYLSKLMDKAAHYGIIIDNQEDPDFEPVVVDE</sequence>
<reference evidence="4" key="1">
    <citation type="submission" date="2014-02" db="EMBL/GenBank/DDBJ databases">
        <authorList>
            <person name="Genoscope - CEA"/>
        </authorList>
    </citation>
    <scope>NUCLEOTIDE SEQUENCE</scope>
    <source>
        <strain evidence="4">LS3</strain>
    </source>
</reference>
<accession>A0A060T4M3</accession>
<proteinExistence type="inferred from homology"/>